<dbReference type="SUPFAM" id="SSF52794">
    <property type="entry name" value="PTS system IIB component-like"/>
    <property type="match status" value="1"/>
</dbReference>
<dbReference type="AlphaFoldDB" id="A0A173ZM18"/>
<dbReference type="PANTHER" id="PTHR30185">
    <property type="entry name" value="CRYPTIC BETA-GLUCOSIDE BGL OPERON ANTITERMINATOR"/>
    <property type="match status" value="1"/>
</dbReference>
<evidence type="ECO:0000313" key="8">
    <source>
        <dbReference type="EMBL" id="CUN76235.1"/>
    </source>
</evidence>
<protein>
    <submittedName>
        <fullName evidence="8">Putative PRD domain-containing protein/PTS system L-ascorbate family, IIA component</fullName>
    </submittedName>
</protein>
<dbReference type="InterPro" id="IPR036390">
    <property type="entry name" value="WH_DNA-bd_sf"/>
</dbReference>
<dbReference type="InterPro" id="IPR036095">
    <property type="entry name" value="PTS_EIIB-like_sf"/>
</dbReference>
<keyword evidence="3" id="KW-0805">Transcription regulation</keyword>
<organism evidence="8 9">
    <name type="scientific">Hungatella hathewayi</name>
    <dbReference type="NCBI Taxonomy" id="154046"/>
    <lineage>
        <taxon>Bacteria</taxon>
        <taxon>Bacillati</taxon>
        <taxon>Bacillota</taxon>
        <taxon>Clostridia</taxon>
        <taxon>Lachnospirales</taxon>
        <taxon>Lachnospiraceae</taxon>
        <taxon>Hungatella</taxon>
    </lineage>
</organism>
<dbReference type="Gene3D" id="3.40.50.2300">
    <property type="match status" value="1"/>
</dbReference>
<feature type="domain" description="PTS EIIA type-2" evidence="5">
    <location>
        <begin position="570"/>
        <end position="714"/>
    </location>
</feature>
<keyword evidence="2" id="KW-0677">Repeat</keyword>
<dbReference type="PROSITE" id="PS51094">
    <property type="entry name" value="PTS_EIIA_TYPE_2"/>
    <property type="match status" value="1"/>
</dbReference>
<dbReference type="Pfam" id="PF00874">
    <property type="entry name" value="PRD"/>
    <property type="match status" value="1"/>
</dbReference>
<dbReference type="GO" id="GO:0009401">
    <property type="term" value="P:phosphoenolpyruvate-dependent sugar phosphotransferase system"/>
    <property type="evidence" value="ECO:0007669"/>
    <property type="project" value="InterPro"/>
</dbReference>
<dbReference type="CDD" id="cd05568">
    <property type="entry name" value="PTS_IIB_bgl_like"/>
    <property type="match status" value="1"/>
</dbReference>
<dbReference type="RefSeq" id="WP_055653288.1">
    <property type="nucleotide sequence ID" value="NZ_CABIXC010000002.1"/>
</dbReference>
<keyword evidence="4" id="KW-0804">Transcription</keyword>
<dbReference type="InterPro" id="IPR013196">
    <property type="entry name" value="HTH_11"/>
</dbReference>
<feature type="domain" description="PRD" evidence="7">
    <location>
        <begin position="317"/>
        <end position="424"/>
    </location>
</feature>
<proteinExistence type="predicted"/>
<evidence type="ECO:0000259" key="5">
    <source>
        <dbReference type="PROSITE" id="PS51094"/>
    </source>
</evidence>
<dbReference type="SUPFAM" id="SSF46785">
    <property type="entry name" value="Winged helix' DNA-binding domain"/>
    <property type="match status" value="1"/>
</dbReference>
<dbReference type="InterPro" id="IPR036388">
    <property type="entry name" value="WH-like_DNA-bd_sf"/>
</dbReference>
<dbReference type="InterPro" id="IPR016152">
    <property type="entry name" value="PTrfase/Anion_transptr"/>
</dbReference>
<evidence type="ECO:0000313" key="9">
    <source>
        <dbReference type="Proteomes" id="UP000095651"/>
    </source>
</evidence>
<evidence type="ECO:0000256" key="1">
    <source>
        <dbReference type="ARBA" id="ARBA00022679"/>
    </source>
</evidence>
<dbReference type="PANTHER" id="PTHR30185:SF18">
    <property type="entry name" value="TRANSCRIPTIONAL REGULATOR MTLR"/>
    <property type="match status" value="1"/>
</dbReference>
<sequence length="718" mass="82095">MERLADIIKILSSSLGFVSIDDLAHDLGVTPRTIRNDLILLENALEGSKVRLVKKRNQGIALDKENISEKAVLNLLSQINGEKDFYSSSERENLILEALLLEKEPLTLNKLKDLTFSSKSSITKNLSVCEKKLGKWQITLSKRPRNGMTLEYSEYQWRMAVLEHIMLYVDKMDFHQLYDNLINGNQLNISLSFNKFLGYFVHNINTIYIANFIHIYETNNKLRFTDKAFISVFFYICIAITRGRTGNELKCSTFELNRFFHKERINDLALESLNFLNKGINKPLNRYELEALLVFMLSQKQFSEHGFLENVFIEDDYFNQKTGEITKQFIRIAENCLDADLSSDDNLFKNLLLHIRPAIFRLLFGIRIENPLVTDIKKTYPAVFSACEEASKIISRETKSTVNDDEIGYLAMHIGASVEKVTKNHFSGICRIVIVCPEGNGTSSILHYRLLNSIPNIQIVGICSIGELNQVNKEEIDLIISTVPIYTGNQLNIINVNPLLYEEDKAKIQRAIKRINLTKRSSGSLLVEDIISIVSNYASIQDYEGLYREVDRFFNQAHIQNHGIQKSLPSFLKPSLIRLNAEASTWEEAFRLAGSLLFQAGYVEKRYIDCMISNAQKYGGYMVICDYVALPHAKASDGVNKTGFSFLTLKEPVVFENDQEHHLIRFVAALSADNSMMHLTAMGELIELVCREELREQLLRITDTEEFICFIQTHCSKV</sequence>
<reference evidence="8 9" key="1">
    <citation type="submission" date="2015-09" db="EMBL/GenBank/DDBJ databases">
        <authorList>
            <consortium name="Pathogen Informatics"/>
        </authorList>
    </citation>
    <scope>NUCLEOTIDE SEQUENCE [LARGE SCALE GENOMIC DNA]</scope>
    <source>
        <strain evidence="8 9">2789STDY5608850</strain>
    </source>
</reference>
<dbReference type="EMBL" id="CYZE01000002">
    <property type="protein sequence ID" value="CUN76235.1"/>
    <property type="molecule type" value="Genomic_DNA"/>
</dbReference>
<dbReference type="GO" id="GO:0006355">
    <property type="term" value="P:regulation of DNA-templated transcription"/>
    <property type="evidence" value="ECO:0007669"/>
    <property type="project" value="InterPro"/>
</dbReference>
<feature type="domain" description="PTS EIIB type-2" evidence="6">
    <location>
        <begin position="430"/>
        <end position="520"/>
    </location>
</feature>
<dbReference type="InterPro" id="IPR050661">
    <property type="entry name" value="BglG_antiterminators"/>
</dbReference>
<dbReference type="InterPro" id="IPR002178">
    <property type="entry name" value="PTS_EIIA_type-2_dom"/>
</dbReference>
<dbReference type="CDD" id="cd00211">
    <property type="entry name" value="PTS_IIA_fru"/>
    <property type="match status" value="1"/>
</dbReference>
<name>A0A173ZM18_9FIRM</name>
<evidence type="ECO:0000259" key="6">
    <source>
        <dbReference type="PROSITE" id="PS51099"/>
    </source>
</evidence>
<dbReference type="SUPFAM" id="SSF55804">
    <property type="entry name" value="Phoshotransferase/anion transport protein"/>
    <property type="match status" value="1"/>
</dbReference>
<dbReference type="Pfam" id="PF00359">
    <property type="entry name" value="PTS_EIIA_2"/>
    <property type="match status" value="1"/>
</dbReference>
<accession>A0A173ZM18</accession>
<dbReference type="PROSITE" id="PS51372">
    <property type="entry name" value="PRD_2"/>
    <property type="match status" value="1"/>
</dbReference>
<gene>
    <name evidence="8" type="primary">licR_1</name>
    <name evidence="8" type="ORF">ERS852407_01024</name>
</gene>
<dbReference type="Gene3D" id="1.10.10.10">
    <property type="entry name" value="Winged helix-like DNA-binding domain superfamily/Winged helix DNA-binding domain"/>
    <property type="match status" value="1"/>
</dbReference>
<dbReference type="Gene3D" id="3.40.930.10">
    <property type="entry name" value="Mannitol-specific EII, Chain A"/>
    <property type="match status" value="1"/>
</dbReference>
<evidence type="ECO:0000256" key="4">
    <source>
        <dbReference type="ARBA" id="ARBA00023163"/>
    </source>
</evidence>
<dbReference type="InterPro" id="IPR036634">
    <property type="entry name" value="PRD_sf"/>
</dbReference>
<dbReference type="Gene3D" id="1.10.1790.10">
    <property type="entry name" value="PRD domain"/>
    <property type="match status" value="1"/>
</dbReference>
<evidence type="ECO:0000259" key="7">
    <source>
        <dbReference type="PROSITE" id="PS51372"/>
    </source>
</evidence>
<dbReference type="GO" id="GO:0008982">
    <property type="term" value="F:protein-N(PI)-phosphohistidine-sugar phosphotransferase activity"/>
    <property type="evidence" value="ECO:0007669"/>
    <property type="project" value="InterPro"/>
</dbReference>
<dbReference type="Pfam" id="PF08279">
    <property type="entry name" value="HTH_11"/>
    <property type="match status" value="1"/>
</dbReference>
<keyword evidence="1" id="KW-0808">Transferase</keyword>
<dbReference type="Proteomes" id="UP000095651">
    <property type="component" value="Unassembled WGS sequence"/>
</dbReference>
<evidence type="ECO:0000256" key="2">
    <source>
        <dbReference type="ARBA" id="ARBA00022737"/>
    </source>
</evidence>
<dbReference type="SUPFAM" id="SSF63520">
    <property type="entry name" value="PTS-regulatory domain, PRD"/>
    <property type="match status" value="1"/>
</dbReference>
<dbReference type="InterPro" id="IPR011608">
    <property type="entry name" value="PRD"/>
</dbReference>
<dbReference type="InterPro" id="IPR013011">
    <property type="entry name" value="PTS_EIIB_2"/>
</dbReference>
<evidence type="ECO:0000256" key="3">
    <source>
        <dbReference type="ARBA" id="ARBA00023015"/>
    </source>
</evidence>
<dbReference type="PROSITE" id="PS51099">
    <property type="entry name" value="PTS_EIIB_TYPE_2"/>
    <property type="match status" value="1"/>
</dbReference>